<dbReference type="GO" id="GO:0005789">
    <property type="term" value="C:endoplasmic reticulum membrane"/>
    <property type="evidence" value="ECO:0007669"/>
    <property type="project" value="TreeGrafter"/>
</dbReference>
<evidence type="ECO:0000313" key="8">
    <source>
        <dbReference type="EMBL" id="KAF2076220.1"/>
    </source>
</evidence>
<organism evidence="8 9">
    <name type="scientific">Polysphondylium violaceum</name>
    <dbReference type="NCBI Taxonomy" id="133409"/>
    <lineage>
        <taxon>Eukaryota</taxon>
        <taxon>Amoebozoa</taxon>
        <taxon>Evosea</taxon>
        <taxon>Eumycetozoa</taxon>
        <taxon>Dictyostelia</taxon>
        <taxon>Dictyosteliales</taxon>
        <taxon>Dictyosteliaceae</taxon>
        <taxon>Polysphondylium</taxon>
    </lineage>
</organism>
<dbReference type="GO" id="GO:0000139">
    <property type="term" value="C:Golgi membrane"/>
    <property type="evidence" value="ECO:0007669"/>
    <property type="project" value="TreeGrafter"/>
</dbReference>
<sequence length="553" mass="63685">MDVDILFDDFPNKSSTPTTSNNNSNNNNNNKASPTSSFFIDRHLPQYQQLLQQQQQQNIYHDYITRIQSNIRYTPTPDTNSALVSEQNYNSNYSPKFFTNEKNNNNDILIQQEQQQNINVVGNNSNNNNNNNNDDDNLKSPYSKSLLPNNSQVSILQSFLSKFEKTIQLDSSTSDSNHFKRKLKNAASYVLSLLPISTNKYTKLPPQDIISTINNNNNSNITSTTTTTHDDSKSIKNIVFCTFYVVTLYLIYGLLQEILFKKQKVNFFALYSFAQFFVSFLLSVRDIYIKQKSNTQDGNVTHLQLFQRLSLKKIKLYSLLSLILFFTKLLGNEALRYLNFKTKILFQTSKIIPVMIIGGILFKRTYNKKEYMSIFFMISGLLLFCIGESFSSSLMSPLALFLILAYIFVESFKSILYEKILKDFSSEVELSLFTNFFGSVMTLPILFVSKEIKTSILFLIDNKLTLLIFLAFISLGYFANIAYLNLIKITDSFYANMISSFRKFLTILLSFVYFHDSLLFYHAIGILVFFGGLILEIITKSKETSEKRNNKNQ</sequence>
<dbReference type="GO" id="GO:0046964">
    <property type="term" value="F:3'-phosphoadenosine 5'-phosphosulfate transmembrane transporter activity"/>
    <property type="evidence" value="ECO:0007669"/>
    <property type="project" value="TreeGrafter"/>
</dbReference>
<feature type="compositionally biased region" description="Low complexity" evidence="6">
    <location>
        <begin position="120"/>
        <end position="132"/>
    </location>
</feature>
<dbReference type="Proteomes" id="UP000695562">
    <property type="component" value="Unassembled WGS sequence"/>
</dbReference>
<feature type="transmembrane region" description="Helical" evidence="7">
    <location>
        <begin position="316"/>
        <end position="338"/>
    </location>
</feature>
<keyword evidence="5 7" id="KW-0472">Membrane</keyword>
<gene>
    <name evidence="8" type="ORF">CYY_002461</name>
</gene>
<keyword evidence="2" id="KW-0813">Transport</keyword>
<evidence type="ECO:0008006" key="10">
    <source>
        <dbReference type="Google" id="ProtNLM"/>
    </source>
</evidence>
<dbReference type="Pfam" id="PF08449">
    <property type="entry name" value="UAA"/>
    <property type="match status" value="1"/>
</dbReference>
<evidence type="ECO:0000256" key="1">
    <source>
        <dbReference type="ARBA" id="ARBA00004141"/>
    </source>
</evidence>
<evidence type="ECO:0000256" key="4">
    <source>
        <dbReference type="ARBA" id="ARBA00022989"/>
    </source>
</evidence>
<evidence type="ECO:0000256" key="7">
    <source>
        <dbReference type="SAM" id="Phobius"/>
    </source>
</evidence>
<keyword evidence="9" id="KW-1185">Reference proteome</keyword>
<feature type="transmembrane region" description="Helical" evidence="7">
    <location>
        <begin position="344"/>
        <end position="362"/>
    </location>
</feature>
<keyword evidence="4 7" id="KW-1133">Transmembrane helix</keyword>
<comment type="caution">
    <text evidence="8">The sequence shown here is derived from an EMBL/GenBank/DDBJ whole genome shotgun (WGS) entry which is preliminary data.</text>
</comment>
<reference evidence="8" key="1">
    <citation type="submission" date="2020-01" db="EMBL/GenBank/DDBJ databases">
        <title>Development of genomics and gene disruption for Polysphondylium violaceum indicates a role for the polyketide synthase stlB in stalk morphogenesis.</title>
        <authorList>
            <person name="Narita B."/>
            <person name="Kawabe Y."/>
            <person name="Kin K."/>
            <person name="Saito T."/>
            <person name="Gibbs R."/>
            <person name="Kuspa A."/>
            <person name="Muzny D."/>
            <person name="Queller D."/>
            <person name="Richards S."/>
            <person name="Strassman J."/>
            <person name="Sucgang R."/>
            <person name="Worley K."/>
            <person name="Schaap P."/>
        </authorList>
    </citation>
    <scope>NUCLEOTIDE SEQUENCE</scope>
    <source>
        <strain evidence="8">QSvi11</strain>
    </source>
</reference>
<feature type="region of interest" description="Disordered" evidence="6">
    <location>
        <begin position="120"/>
        <end position="144"/>
    </location>
</feature>
<dbReference type="InterPro" id="IPR013657">
    <property type="entry name" value="SCL35B1-4/HUT1"/>
</dbReference>
<dbReference type="PANTHER" id="PTHR10778:SF8">
    <property type="entry name" value="ADENOSINE 3'-PHOSPHO 5'-PHOSPHOSULFATE TRANSPORTER 2"/>
    <property type="match status" value="1"/>
</dbReference>
<feature type="transmembrane region" description="Helical" evidence="7">
    <location>
        <begin position="398"/>
        <end position="416"/>
    </location>
</feature>
<feature type="transmembrane region" description="Helical" evidence="7">
    <location>
        <begin position="238"/>
        <end position="255"/>
    </location>
</feature>
<evidence type="ECO:0000256" key="6">
    <source>
        <dbReference type="SAM" id="MobiDB-lite"/>
    </source>
</evidence>
<comment type="subcellular location">
    <subcellularLocation>
        <location evidence="1">Membrane</location>
        <topology evidence="1">Multi-pass membrane protein</topology>
    </subcellularLocation>
</comment>
<feature type="transmembrane region" description="Helical" evidence="7">
    <location>
        <begin position="493"/>
        <end position="513"/>
    </location>
</feature>
<feature type="compositionally biased region" description="Low complexity" evidence="6">
    <location>
        <begin position="12"/>
        <end position="37"/>
    </location>
</feature>
<feature type="transmembrane region" description="Helical" evidence="7">
    <location>
        <begin position="267"/>
        <end position="284"/>
    </location>
</feature>
<name>A0A8J4PZB4_9MYCE</name>
<dbReference type="EMBL" id="AJWJ01000068">
    <property type="protein sequence ID" value="KAF2076220.1"/>
    <property type="molecule type" value="Genomic_DNA"/>
</dbReference>
<feature type="transmembrane region" description="Helical" evidence="7">
    <location>
        <begin position="428"/>
        <end position="447"/>
    </location>
</feature>
<evidence type="ECO:0000256" key="3">
    <source>
        <dbReference type="ARBA" id="ARBA00022692"/>
    </source>
</evidence>
<evidence type="ECO:0000256" key="2">
    <source>
        <dbReference type="ARBA" id="ARBA00022448"/>
    </source>
</evidence>
<feature type="transmembrane region" description="Helical" evidence="7">
    <location>
        <begin position="467"/>
        <end position="486"/>
    </location>
</feature>
<evidence type="ECO:0000313" key="9">
    <source>
        <dbReference type="Proteomes" id="UP000695562"/>
    </source>
</evidence>
<dbReference type="OrthoDB" id="438495at2759"/>
<evidence type="ECO:0000256" key="5">
    <source>
        <dbReference type="ARBA" id="ARBA00023136"/>
    </source>
</evidence>
<proteinExistence type="predicted"/>
<feature type="region of interest" description="Disordered" evidence="6">
    <location>
        <begin position="1"/>
        <end position="37"/>
    </location>
</feature>
<dbReference type="PANTHER" id="PTHR10778">
    <property type="entry name" value="SOLUTE CARRIER FAMILY 35 MEMBER B"/>
    <property type="match status" value="1"/>
</dbReference>
<feature type="transmembrane region" description="Helical" evidence="7">
    <location>
        <begin position="519"/>
        <end position="538"/>
    </location>
</feature>
<feature type="transmembrane region" description="Helical" evidence="7">
    <location>
        <begin position="374"/>
        <end position="392"/>
    </location>
</feature>
<keyword evidence="3 7" id="KW-0812">Transmembrane</keyword>
<accession>A0A8J4PZB4</accession>
<dbReference type="AlphaFoldDB" id="A0A8J4PZB4"/>
<protein>
    <recommendedName>
        <fullName evidence="10">Sugar phosphate transporter domain-containing protein</fullName>
    </recommendedName>
</protein>